<evidence type="ECO:0000256" key="8">
    <source>
        <dbReference type="ARBA" id="ARBA00023239"/>
    </source>
</evidence>
<evidence type="ECO:0000256" key="7">
    <source>
        <dbReference type="ARBA" id="ARBA00023209"/>
    </source>
</evidence>
<evidence type="ECO:0000256" key="3">
    <source>
        <dbReference type="ARBA" id="ARBA00012243"/>
    </source>
</evidence>
<keyword evidence="5" id="KW-0210">Decarboxylase</keyword>
<sequence length="433" mass="47437">MASSEPSEAHFEATASALNNLVIAATSGHKSDPKTILHMPASDESSHKWLQRIFPYHSLEEMESNLHMGNYVIDRQTGAKSFEPMSIYVRVGMHLLYYGSEQEKLLHYKKTQALLKAQSEKMGAEYDAPESRAHIEPFIESFKLRSSLSEMVEPDPSKYATFNEFFAREIRESARPIAEPENGLVTSSPADCRLTAFPTVDMATKYWIKGFGFTIGRLLGGSSPDVAKQFEGGSIVIARLAPQDYHRWHAPISGTVASVTDIPGTYYTVNPQAITEPGSLDVFCENKRSVMMLKRTATGRTVAIVAVGAMLVGSIKYVSEVERVGTKVRRGQCLGAFYYGGSTVIVLYPPGEVVLDEDLVRNSTEEKCETVMKVQLSAPPDNQVSAIFSTMVGGFFIGQSETLCLASATVIVADQHKIGITCCVAGGWVHLRG</sequence>
<evidence type="ECO:0000256" key="2">
    <source>
        <dbReference type="ARBA" id="ARBA00005189"/>
    </source>
</evidence>
<evidence type="ECO:0000256" key="6">
    <source>
        <dbReference type="ARBA" id="ARBA00023098"/>
    </source>
</evidence>
<dbReference type="NCBIfam" id="TIGR00163">
    <property type="entry name" value="PS_decarb"/>
    <property type="match status" value="1"/>
</dbReference>
<comment type="caution">
    <text evidence="12">The sequence shown here is derived from an EMBL/GenBank/DDBJ whole genome shotgun (WGS) entry which is preliminary data.</text>
</comment>
<name>A0ABR0KSF3_9PEZI</name>
<evidence type="ECO:0000256" key="9">
    <source>
        <dbReference type="ARBA" id="ARBA00023264"/>
    </source>
</evidence>
<reference evidence="12 13" key="1">
    <citation type="submission" date="2023-08" db="EMBL/GenBank/DDBJ databases">
        <title>Black Yeasts Isolated from many extreme environments.</title>
        <authorList>
            <person name="Coleine C."/>
            <person name="Stajich J.E."/>
            <person name="Selbmann L."/>
        </authorList>
    </citation>
    <scope>NUCLEOTIDE SEQUENCE [LARGE SCALE GENOMIC DNA]</scope>
    <source>
        <strain evidence="12 13">CCFEE 536</strain>
    </source>
</reference>
<gene>
    <name evidence="12" type="ORF">LTR16_003505</name>
</gene>
<dbReference type="Proteomes" id="UP001357485">
    <property type="component" value="Unassembled WGS sequence"/>
</dbReference>
<evidence type="ECO:0000256" key="1">
    <source>
        <dbReference type="ARBA" id="ARBA00001928"/>
    </source>
</evidence>
<keyword evidence="9" id="KW-1208">Phospholipid metabolism</keyword>
<evidence type="ECO:0000256" key="11">
    <source>
        <dbReference type="ARBA" id="ARBA00024326"/>
    </source>
</evidence>
<evidence type="ECO:0000256" key="10">
    <source>
        <dbReference type="ARBA" id="ARBA00023317"/>
    </source>
</evidence>
<keyword evidence="7" id="KW-0594">Phospholipid biosynthesis</keyword>
<keyword evidence="6" id="KW-0443">Lipid metabolism</keyword>
<dbReference type="EMBL" id="JAVRRA010024991">
    <property type="protein sequence ID" value="KAK5124584.1"/>
    <property type="molecule type" value="Genomic_DNA"/>
</dbReference>
<keyword evidence="4" id="KW-0444">Lipid biosynthesis</keyword>
<proteinExistence type="predicted"/>
<dbReference type="EC" id="4.1.1.65" evidence="3"/>
<comment type="pathway">
    <text evidence="2">Lipid metabolism.</text>
</comment>
<evidence type="ECO:0000256" key="5">
    <source>
        <dbReference type="ARBA" id="ARBA00022793"/>
    </source>
</evidence>
<dbReference type="PANTHER" id="PTHR10067:SF17">
    <property type="entry name" value="PHOSPHATIDYLSERINE DECARBOXYLASE PROENZYME 2"/>
    <property type="match status" value="1"/>
</dbReference>
<keyword evidence="13" id="KW-1185">Reference proteome</keyword>
<organism evidence="12 13">
    <name type="scientific">Cryomyces antarcticus</name>
    <dbReference type="NCBI Taxonomy" id="329879"/>
    <lineage>
        <taxon>Eukaryota</taxon>
        <taxon>Fungi</taxon>
        <taxon>Dikarya</taxon>
        <taxon>Ascomycota</taxon>
        <taxon>Pezizomycotina</taxon>
        <taxon>Dothideomycetes</taxon>
        <taxon>Dothideomycetes incertae sedis</taxon>
        <taxon>Cryomyces</taxon>
    </lineage>
</organism>
<keyword evidence="10" id="KW-0670">Pyruvate</keyword>
<dbReference type="InterPro" id="IPR003817">
    <property type="entry name" value="PS_Dcarbxylase"/>
</dbReference>
<evidence type="ECO:0000256" key="4">
    <source>
        <dbReference type="ARBA" id="ARBA00022516"/>
    </source>
</evidence>
<accession>A0ABR0KSF3</accession>
<dbReference type="Pfam" id="PF02666">
    <property type="entry name" value="PS_Dcarbxylase"/>
    <property type="match status" value="1"/>
</dbReference>
<comment type="cofactor">
    <cofactor evidence="1">
        <name>pyruvate</name>
        <dbReference type="ChEBI" id="CHEBI:15361"/>
    </cofactor>
</comment>
<keyword evidence="8" id="KW-0456">Lyase</keyword>
<evidence type="ECO:0000313" key="12">
    <source>
        <dbReference type="EMBL" id="KAK5124584.1"/>
    </source>
</evidence>
<dbReference type="InterPro" id="IPR033177">
    <property type="entry name" value="PSD-B"/>
</dbReference>
<protein>
    <recommendedName>
        <fullName evidence="3">phosphatidylserine decarboxylase</fullName>
        <ecNumber evidence="3">4.1.1.65</ecNumber>
    </recommendedName>
</protein>
<evidence type="ECO:0000313" key="13">
    <source>
        <dbReference type="Proteomes" id="UP001357485"/>
    </source>
</evidence>
<dbReference type="PANTHER" id="PTHR10067">
    <property type="entry name" value="PHOSPHATIDYLSERINE DECARBOXYLASE"/>
    <property type="match status" value="1"/>
</dbReference>
<comment type="pathway">
    <text evidence="11">Phospholipid metabolism; phosphatidylethanolamine biosynthesis.</text>
</comment>